<keyword evidence="10" id="KW-0472">Membrane</keyword>
<evidence type="ECO:0000256" key="8">
    <source>
        <dbReference type="ARBA" id="ARBA00023065"/>
    </source>
</evidence>
<keyword evidence="8 15" id="KW-0406">Ion transport</keyword>
<comment type="caution">
    <text evidence="16">The sequence shown here is derived from an EMBL/GenBank/DDBJ whole genome shotgun (WGS) entry which is preliminary data.</text>
</comment>
<comment type="function">
    <text evidence="12 15">Subunit e, of the mitochondrial membrane ATP synthase complex (F(1)F(0) ATP synthase or Complex V) that produces ATP from ADP in the presence of a proton gradient across the membrane which is generated by electron transport complexes of the respiratory chain. ATP synthase complex consist of a soluble F(1) head domain - the catalytic core - and a membrane F(1) domain - the membrane proton channel. These two domains are linked by a central stalk rotating inside the F(1) region and a stationary peripheral stalk. During catalysis, ATP synthesis in the catalytic domain of F(1) is coupled via a rotary mechanism of the central stalk subunits to proton translocation. In vivo, can only synthesize ATP although its ATP hydrolase activity can be activated artificially in vitro. Part of the complex F(0) domain.</text>
</comment>
<evidence type="ECO:0000256" key="6">
    <source>
        <dbReference type="ARBA" id="ARBA00022792"/>
    </source>
</evidence>
<proteinExistence type="inferred from homology"/>
<dbReference type="AlphaFoldDB" id="A0A553PRU5"/>
<keyword evidence="9 15" id="KW-0496">Mitochondrion</keyword>
<dbReference type="EMBL" id="VCGU01000001">
    <property type="protein sequence ID" value="TRY80407.1"/>
    <property type="molecule type" value="Genomic_DNA"/>
</dbReference>
<evidence type="ECO:0000256" key="2">
    <source>
        <dbReference type="ARBA" id="ARBA00007333"/>
    </source>
</evidence>
<dbReference type="Pfam" id="PF05680">
    <property type="entry name" value="ATP-synt_E"/>
    <property type="match status" value="1"/>
</dbReference>
<evidence type="ECO:0000256" key="7">
    <source>
        <dbReference type="ARBA" id="ARBA00022990"/>
    </source>
</evidence>
<organism evidence="16 17">
    <name type="scientific">Tigriopus californicus</name>
    <name type="common">Marine copepod</name>
    <dbReference type="NCBI Taxonomy" id="6832"/>
    <lineage>
        <taxon>Eukaryota</taxon>
        <taxon>Metazoa</taxon>
        <taxon>Ecdysozoa</taxon>
        <taxon>Arthropoda</taxon>
        <taxon>Crustacea</taxon>
        <taxon>Multicrustacea</taxon>
        <taxon>Hexanauplia</taxon>
        <taxon>Copepoda</taxon>
        <taxon>Harpacticoida</taxon>
        <taxon>Harpacticidae</taxon>
        <taxon>Tigriopus</taxon>
    </lineage>
</organism>
<evidence type="ECO:0000256" key="5">
    <source>
        <dbReference type="ARBA" id="ARBA00022781"/>
    </source>
</evidence>
<keyword evidence="17" id="KW-1185">Reference proteome</keyword>
<evidence type="ECO:0000256" key="15">
    <source>
        <dbReference type="RuleBase" id="RU367005"/>
    </source>
</evidence>
<dbReference type="GO" id="GO:0015078">
    <property type="term" value="F:proton transmembrane transporter activity"/>
    <property type="evidence" value="ECO:0007669"/>
    <property type="project" value="InterPro"/>
</dbReference>
<evidence type="ECO:0000313" key="17">
    <source>
        <dbReference type="Proteomes" id="UP000318571"/>
    </source>
</evidence>
<comment type="subcellular location">
    <subcellularLocation>
        <location evidence="1 15">Mitochondrion inner membrane</location>
    </subcellularLocation>
</comment>
<accession>A0A553PRU5</accession>
<comment type="subunit">
    <text evidence="13">Component of the ATP synthase complex composed at least of ATP5F1A/subunit alpha, ATP5F1B/subunit beta, ATP5MC1/subunit c (homooctomer), MT-ATP6/subunit a, MT-ATP8/subunit 8, ATP5ME/subunit e, ATP5MF/subunit f, ATP5MG/subunit g, ATP5MK/subunit k, ATP5MJ/subunit j, ATP5F1C/subunit gamma, ATP5F1D/subunit delta, ATP5F1E/subunit epsilon, ATP5PF/subunit F6, ATP5PB/subunit b, ATP5PD/subunit d, ATP5PO/subunit OSCP. ATP synthase complex consists of a soluble F(1) head domain (subunits alpha(3) and beta(3)) - the catalytic core - and a membrane F(0) domain - the membrane proton channel (subunits c, a, 8, e, f, g, k and j). These two domains are linked by a central stalk (subunits gamma, delta, and epsilon) rotating inside the F1 region and a stationary peripheral stalk (subunits F6, b, d, and OSCP).</text>
</comment>
<dbReference type="GO" id="GO:0005743">
    <property type="term" value="C:mitochondrial inner membrane"/>
    <property type="evidence" value="ECO:0007669"/>
    <property type="project" value="UniProtKB-SubCell"/>
</dbReference>
<evidence type="ECO:0000256" key="14">
    <source>
        <dbReference type="ARBA" id="ARBA00074682"/>
    </source>
</evidence>
<keyword evidence="6 15" id="KW-0999">Mitochondrion inner membrane</keyword>
<reference evidence="16 17" key="1">
    <citation type="journal article" date="2018" name="Nat. Ecol. Evol.">
        <title>Genomic signatures of mitonuclear coevolution across populations of Tigriopus californicus.</title>
        <authorList>
            <person name="Barreto F.S."/>
            <person name="Watson E.T."/>
            <person name="Lima T.G."/>
            <person name="Willett C.S."/>
            <person name="Edmands S."/>
            <person name="Li W."/>
            <person name="Burton R.S."/>
        </authorList>
    </citation>
    <scope>NUCLEOTIDE SEQUENCE [LARGE SCALE GENOMIC DNA]</scope>
    <source>
        <strain evidence="16 17">San Diego</strain>
    </source>
</reference>
<sequence>MSGTIDLGPANPRISPLIKLSRWTLLVGGIFWGAHRYRVNKEAEDAHRAYVSRMQPIWDAEAAVKKAKATREELIYLAKETQTPIPPNF</sequence>
<dbReference type="InterPro" id="IPR008386">
    <property type="entry name" value="ATP_synth_F0_esu_mt"/>
</dbReference>
<keyword evidence="3 15" id="KW-0813">Transport</keyword>
<dbReference type="PANTHER" id="PTHR12427">
    <property type="entry name" value="ATP SYNTHASE E CHAIN, MITOCHONDRIAL"/>
    <property type="match status" value="1"/>
</dbReference>
<evidence type="ECO:0000256" key="11">
    <source>
        <dbReference type="ARBA" id="ARBA00023310"/>
    </source>
</evidence>
<dbReference type="OrthoDB" id="9982108at2759"/>
<comment type="similarity">
    <text evidence="2 15">Belongs to the ATPase e subunit family.</text>
</comment>
<evidence type="ECO:0000256" key="3">
    <source>
        <dbReference type="ARBA" id="ARBA00022448"/>
    </source>
</evidence>
<evidence type="ECO:0000256" key="10">
    <source>
        <dbReference type="ARBA" id="ARBA00023136"/>
    </source>
</evidence>
<keyword evidence="7" id="KW-0007">Acetylation</keyword>
<keyword evidence="4 15" id="KW-0138">CF(0)</keyword>
<evidence type="ECO:0000313" key="16">
    <source>
        <dbReference type="EMBL" id="TRY80407.1"/>
    </source>
</evidence>
<dbReference type="Proteomes" id="UP000318571">
    <property type="component" value="Chromosome 12"/>
</dbReference>
<dbReference type="PANTHER" id="PTHR12427:SF1">
    <property type="entry name" value="ATP SYNTHASE SUBUNIT E, MITOCHONDRIAL"/>
    <property type="match status" value="1"/>
</dbReference>
<evidence type="ECO:0000256" key="12">
    <source>
        <dbReference type="ARBA" id="ARBA00057306"/>
    </source>
</evidence>
<keyword evidence="5 15" id="KW-0375">Hydrogen ion transport</keyword>
<dbReference type="GO" id="GO:0015986">
    <property type="term" value="P:proton motive force-driven ATP synthesis"/>
    <property type="evidence" value="ECO:0007669"/>
    <property type="project" value="InterPro"/>
</dbReference>
<evidence type="ECO:0000256" key="13">
    <source>
        <dbReference type="ARBA" id="ARBA00064647"/>
    </source>
</evidence>
<gene>
    <name evidence="16" type="ORF">TCAL_16789</name>
</gene>
<protein>
    <recommendedName>
        <fullName evidence="14 15">ATP synthase F(0) complex subunit e, mitochondrial</fullName>
    </recommendedName>
</protein>
<keyword evidence="11 15" id="KW-0066">ATP synthesis</keyword>
<comment type="subunit">
    <text evidence="15">F-type ATPases have 2 components, CF(1) - the catalytic core - and CF(0) - the membrane proton channel. CF(1) and CF(0) have multiple subunits.</text>
</comment>
<evidence type="ECO:0000256" key="4">
    <source>
        <dbReference type="ARBA" id="ARBA00022547"/>
    </source>
</evidence>
<evidence type="ECO:0000256" key="1">
    <source>
        <dbReference type="ARBA" id="ARBA00004273"/>
    </source>
</evidence>
<dbReference type="OMA" id="MWGSHRY"/>
<name>A0A553PRU5_TIGCA</name>
<dbReference type="GO" id="GO:0045259">
    <property type="term" value="C:proton-transporting ATP synthase complex"/>
    <property type="evidence" value="ECO:0007669"/>
    <property type="project" value="UniProtKB-UniRule"/>
</dbReference>
<dbReference type="STRING" id="6832.A0A553PRU5"/>
<evidence type="ECO:0000256" key="9">
    <source>
        <dbReference type="ARBA" id="ARBA00023128"/>
    </source>
</evidence>